<protein>
    <recommendedName>
        <fullName evidence="5">Pectinesterase inhibitor domain-containing protein</fullName>
    </recommendedName>
</protein>
<evidence type="ECO:0000259" key="5">
    <source>
        <dbReference type="SMART" id="SM00856"/>
    </source>
</evidence>
<feature type="chain" id="PRO_5040497625" description="Pectinesterase inhibitor domain-containing protein" evidence="4">
    <location>
        <begin position="32"/>
        <end position="172"/>
    </location>
</feature>
<feature type="signal peptide" evidence="4">
    <location>
        <begin position="1"/>
        <end position="31"/>
    </location>
</feature>
<dbReference type="NCBIfam" id="TIGR01614">
    <property type="entry name" value="PME_inhib"/>
    <property type="match status" value="1"/>
</dbReference>
<keyword evidence="7" id="KW-1185">Reference proteome</keyword>
<evidence type="ECO:0000256" key="4">
    <source>
        <dbReference type="SAM" id="SignalP"/>
    </source>
</evidence>
<dbReference type="AlphaFoldDB" id="A0A9Q1GUQ4"/>
<comment type="similarity">
    <text evidence="3">Belongs to the PMEI family.</text>
</comment>
<dbReference type="PANTHER" id="PTHR35357">
    <property type="entry name" value="OS02G0537100 PROTEIN"/>
    <property type="match status" value="1"/>
</dbReference>
<accession>A0A9Q1GUQ4</accession>
<dbReference type="SMART" id="SM00856">
    <property type="entry name" value="PMEI"/>
    <property type="match status" value="1"/>
</dbReference>
<dbReference type="Gene3D" id="1.20.140.40">
    <property type="entry name" value="Invertase/pectin methylesterase inhibitor family protein"/>
    <property type="match status" value="1"/>
</dbReference>
<dbReference type="InterPro" id="IPR035513">
    <property type="entry name" value="Invertase/methylesterase_inhib"/>
</dbReference>
<dbReference type="EMBL" id="JAKOGI010001043">
    <property type="protein sequence ID" value="KAJ8428182.1"/>
    <property type="molecule type" value="Genomic_DNA"/>
</dbReference>
<dbReference type="Pfam" id="PF04043">
    <property type="entry name" value="PMEI"/>
    <property type="match status" value="1"/>
</dbReference>
<dbReference type="OrthoDB" id="1915198at2759"/>
<comment type="caution">
    <text evidence="6">The sequence shown here is derived from an EMBL/GenBank/DDBJ whole genome shotgun (WGS) entry which is preliminary data.</text>
</comment>
<name>A0A9Q1GUQ4_9CARY</name>
<feature type="domain" description="Pectinesterase inhibitor" evidence="5">
    <location>
        <begin position="30"/>
        <end position="166"/>
    </location>
</feature>
<dbReference type="GO" id="GO:0005576">
    <property type="term" value="C:extracellular region"/>
    <property type="evidence" value="ECO:0007669"/>
    <property type="project" value="UniProtKB-ARBA"/>
</dbReference>
<organism evidence="6 7">
    <name type="scientific">Carnegiea gigantea</name>
    <dbReference type="NCBI Taxonomy" id="171969"/>
    <lineage>
        <taxon>Eukaryota</taxon>
        <taxon>Viridiplantae</taxon>
        <taxon>Streptophyta</taxon>
        <taxon>Embryophyta</taxon>
        <taxon>Tracheophyta</taxon>
        <taxon>Spermatophyta</taxon>
        <taxon>Magnoliopsida</taxon>
        <taxon>eudicotyledons</taxon>
        <taxon>Gunneridae</taxon>
        <taxon>Pentapetalae</taxon>
        <taxon>Caryophyllales</taxon>
        <taxon>Cactineae</taxon>
        <taxon>Cactaceae</taxon>
        <taxon>Cactoideae</taxon>
        <taxon>Echinocereeae</taxon>
        <taxon>Carnegiea</taxon>
    </lineage>
</organism>
<dbReference type="GO" id="GO:0004857">
    <property type="term" value="F:enzyme inhibitor activity"/>
    <property type="evidence" value="ECO:0007669"/>
    <property type="project" value="InterPro"/>
</dbReference>
<dbReference type="Proteomes" id="UP001153076">
    <property type="component" value="Unassembled WGS sequence"/>
</dbReference>
<dbReference type="InterPro" id="IPR034088">
    <property type="entry name" value="Pla_a_1-like"/>
</dbReference>
<keyword evidence="1 4" id="KW-0732">Signal</keyword>
<gene>
    <name evidence="6" type="ORF">Cgig2_015623</name>
</gene>
<evidence type="ECO:0000313" key="7">
    <source>
        <dbReference type="Proteomes" id="UP001153076"/>
    </source>
</evidence>
<sequence length="172" mass="18521">MSTSPSISLALRFVVLLPLLLLATITITTKANDLIDQTCKESAESTPNSQGASLNHLGLISITLVKKNVTSTTNSIKNLLGNANVESNMKKGLEDCLNLYSNSISTLDEVARDYRAQRFDDANAKISSVMDSSTTCEDGFQDVGVASPLTKQNKHVFQLCAITLAIISMQSH</sequence>
<evidence type="ECO:0000256" key="1">
    <source>
        <dbReference type="ARBA" id="ARBA00022729"/>
    </source>
</evidence>
<reference evidence="6" key="1">
    <citation type="submission" date="2022-04" db="EMBL/GenBank/DDBJ databases">
        <title>Carnegiea gigantea Genome sequencing and assembly v2.</title>
        <authorList>
            <person name="Copetti D."/>
            <person name="Sanderson M.J."/>
            <person name="Burquez A."/>
            <person name="Wojciechowski M.F."/>
        </authorList>
    </citation>
    <scope>NUCLEOTIDE SEQUENCE</scope>
    <source>
        <strain evidence="6">SGP5-SGP5p</strain>
        <tissue evidence="6">Aerial part</tissue>
    </source>
</reference>
<dbReference type="CDD" id="cd15795">
    <property type="entry name" value="PMEI-Pla_a_1_like"/>
    <property type="match status" value="1"/>
</dbReference>
<evidence type="ECO:0000256" key="3">
    <source>
        <dbReference type="ARBA" id="ARBA00038471"/>
    </source>
</evidence>
<dbReference type="SUPFAM" id="SSF101148">
    <property type="entry name" value="Plant invertase/pectin methylesterase inhibitor"/>
    <property type="match status" value="1"/>
</dbReference>
<dbReference type="InterPro" id="IPR006501">
    <property type="entry name" value="Pectinesterase_inhib_dom"/>
</dbReference>
<evidence type="ECO:0000313" key="6">
    <source>
        <dbReference type="EMBL" id="KAJ8428182.1"/>
    </source>
</evidence>
<dbReference type="FunFam" id="1.20.140.40:FF:000002">
    <property type="entry name" value="Putative invertase inhibitor"/>
    <property type="match status" value="1"/>
</dbReference>
<proteinExistence type="inferred from homology"/>
<keyword evidence="2" id="KW-1015">Disulfide bond</keyword>
<dbReference type="PANTHER" id="PTHR35357:SF17">
    <property type="entry name" value="PECTINESTERASE INHIBITOR 12"/>
    <property type="match status" value="1"/>
</dbReference>
<evidence type="ECO:0000256" key="2">
    <source>
        <dbReference type="ARBA" id="ARBA00023157"/>
    </source>
</evidence>